<dbReference type="RefSeq" id="WP_200779443.1">
    <property type="nucleotide sequence ID" value="NZ_FRAI01000024.1"/>
</dbReference>
<evidence type="ECO:0000313" key="3">
    <source>
        <dbReference type="EMBL" id="SHK23804.1"/>
    </source>
</evidence>
<dbReference type="CDD" id="cd00291">
    <property type="entry name" value="SirA_YedF_YeeD"/>
    <property type="match status" value="1"/>
</dbReference>
<dbReference type="Pfam" id="PF01206">
    <property type="entry name" value="TusA"/>
    <property type="match status" value="1"/>
</dbReference>
<dbReference type="GO" id="GO:0016740">
    <property type="term" value="F:transferase activity"/>
    <property type="evidence" value="ECO:0007669"/>
    <property type="project" value="UniProtKB-KW"/>
</dbReference>
<proteinExistence type="inferred from homology"/>
<dbReference type="Gene3D" id="3.30.110.40">
    <property type="entry name" value="TusA-like domain"/>
    <property type="match status" value="1"/>
</dbReference>
<dbReference type="Proteomes" id="UP000243547">
    <property type="component" value="Unassembled WGS sequence"/>
</dbReference>
<dbReference type="EMBL" id="FRAI01000024">
    <property type="protein sequence ID" value="SHK23804.1"/>
    <property type="molecule type" value="Genomic_DNA"/>
</dbReference>
<dbReference type="SUPFAM" id="SSF64307">
    <property type="entry name" value="SirA-like"/>
    <property type="match status" value="1"/>
</dbReference>
<dbReference type="STRING" id="1120989.SAMN02745227_01858"/>
<sequence>MHFIDALGEMCPIPIIKAEKELKKLNKGEKLVLETDHSCSIQSVVKHFEGKYNYKCSYIEVEEGIWQITIEKA</sequence>
<evidence type="ECO:0000259" key="2">
    <source>
        <dbReference type="PROSITE" id="PS01148"/>
    </source>
</evidence>
<dbReference type="InterPro" id="IPR001455">
    <property type="entry name" value="TusA-like"/>
</dbReference>
<dbReference type="InterPro" id="IPR036868">
    <property type="entry name" value="TusA-like_sf"/>
</dbReference>
<evidence type="ECO:0000313" key="4">
    <source>
        <dbReference type="Proteomes" id="UP000243547"/>
    </source>
</evidence>
<keyword evidence="3" id="KW-0808">Transferase</keyword>
<protein>
    <submittedName>
        <fullName evidence="3">TusA-related sulfurtransferase</fullName>
    </submittedName>
</protein>
<feature type="domain" description="UPF0033" evidence="2">
    <location>
        <begin position="4"/>
        <end position="28"/>
    </location>
</feature>
<dbReference type="AlphaFoldDB" id="A0A1M6QU96"/>
<keyword evidence="4" id="KW-1185">Reference proteome</keyword>
<reference evidence="4" key="1">
    <citation type="submission" date="2016-11" db="EMBL/GenBank/DDBJ databases">
        <authorList>
            <person name="Varghese N."/>
            <person name="Submissions S."/>
        </authorList>
    </citation>
    <scope>NUCLEOTIDE SEQUENCE [LARGE SCALE GENOMIC DNA]</scope>
    <source>
        <strain evidence="4">DSM 14826</strain>
    </source>
</reference>
<name>A0A1M6QU96_9FIRM</name>
<comment type="similarity">
    <text evidence="1">Belongs to the sulfur carrier protein TusA family.</text>
</comment>
<gene>
    <name evidence="3" type="ORF">SAMN02745227_01858</name>
</gene>
<dbReference type="PROSITE" id="PS01148">
    <property type="entry name" value="UPF0033"/>
    <property type="match status" value="1"/>
</dbReference>
<dbReference type="PANTHER" id="PTHR33279:SF6">
    <property type="entry name" value="SULFUR CARRIER PROTEIN YEDF-RELATED"/>
    <property type="match status" value="1"/>
</dbReference>
<organism evidence="3 4">
    <name type="scientific">Anaerobranca californiensis DSM 14826</name>
    <dbReference type="NCBI Taxonomy" id="1120989"/>
    <lineage>
        <taxon>Bacteria</taxon>
        <taxon>Bacillati</taxon>
        <taxon>Bacillota</taxon>
        <taxon>Clostridia</taxon>
        <taxon>Eubacteriales</taxon>
        <taxon>Proteinivoracaceae</taxon>
        <taxon>Anaerobranca</taxon>
    </lineage>
</organism>
<accession>A0A1M6QU96</accession>
<evidence type="ECO:0000256" key="1">
    <source>
        <dbReference type="ARBA" id="ARBA00008984"/>
    </source>
</evidence>
<dbReference type="PANTHER" id="PTHR33279">
    <property type="entry name" value="SULFUR CARRIER PROTEIN YEDF-RELATED"/>
    <property type="match status" value="1"/>
</dbReference>